<dbReference type="AlphaFoldDB" id="A0A842HBT9"/>
<keyword evidence="2" id="KW-1185">Reference proteome</keyword>
<dbReference type="RefSeq" id="WP_185674545.1">
    <property type="nucleotide sequence ID" value="NZ_JACHVB010000014.1"/>
</dbReference>
<dbReference type="Proteomes" id="UP000546464">
    <property type="component" value="Unassembled WGS sequence"/>
</dbReference>
<dbReference type="EMBL" id="JACHVB010000014">
    <property type="protein sequence ID" value="MBC2593538.1"/>
    <property type="molecule type" value="Genomic_DNA"/>
</dbReference>
<accession>A0A842HBT9</accession>
<gene>
    <name evidence="1" type="ORF">H5P28_04610</name>
</gene>
<comment type="caution">
    <text evidence="1">The sequence shown here is derived from an EMBL/GenBank/DDBJ whole genome shotgun (WGS) entry which is preliminary data.</text>
</comment>
<proteinExistence type="predicted"/>
<protein>
    <submittedName>
        <fullName evidence="1">Uncharacterized protein</fullName>
    </submittedName>
</protein>
<organism evidence="1 2">
    <name type="scientific">Ruficoccus amylovorans</name>
    <dbReference type="NCBI Taxonomy" id="1804625"/>
    <lineage>
        <taxon>Bacteria</taxon>
        <taxon>Pseudomonadati</taxon>
        <taxon>Verrucomicrobiota</taxon>
        <taxon>Opitutia</taxon>
        <taxon>Puniceicoccales</taxon>
        <taxon>Cerasicoccaceae</taxon>
        <taxon>Ruficoccus</taxon>
    </lineage>
</organism>
<name>A0A842HBT9_9BACT</name>
<sequence>MGVFSVTGYTQHQGSGFMPARRMDYEFVVELSSWRDHREILNNYLEWYCGVDFEKNKAILSQIFTDRNCALAIVTFYLRELHQGIHDRFVRNALRIPTSPPEVEKSTYRLWIIGQEESEVMTEKNCAWELYKQCEWGKLSVAEAKDFIREKFPQQSFDWSKVLYQFGKYGGRYTKLYLRRD</sequence>
<reference evidence="1 2" key="1">
    <citation type="submission" date="2020-07" db="EMBL/GenBank/DDBJ databases">
        <authorList>
            <person name="Feng X."/>
        </authorList>
    </citation>
    <scope>NUCLEOTIDE SEQUENCE [LARGE SCALE GENOMIC DNA]</scope>
    <source>
        <strain evidence="1 2">JCM31066</strain>
    </source>
</reference>
<evidence type="ECO:0000313" key="2">
    <source>
        <dbReference type="Proteomes" id="UP000546464"/>
    </source>
</evidence>
<evidence type="ECO:0000313" key="1">
    <source>
        <dbReference type="EMBL" id="MBC2593538.1"/>
    </source>
</evidence>